<reference evidence="2" key="2">
    <citation type="submission" date="2022-01" db="EMBL/GenBank/DDBJ databases">
        <authorList>
            <person name="Yamashiro T."/>
            <person name="Shiraishi A."/>
            <person name="Satake H."/>
            <person name="Nakayama K."/>
        </authorList>
    </citation>
    <scope>NUCLEOTIDE SEQUENCE</scope>
</reference>
<organism evidence="2 3">
    <name type="scientific">Tanacetum coccineum</name>
    <dbReference type="NCBI Taxonomy" id="301880"/>
    <lineage>
        <taxon>Eukaryota</taxon>
        <taxon>Viridiplantae</taxon>
        <taxon>Streptophyta</taxon>
        <taxon>Embryophyta</taxon>
        <taxon>Tracheophyta</taxon>
        <taxon>Spermatophyta</taxon>
        <taxon>Magnoliopsida</taxon>
        <taxon>eudicotyledons</taxon>
        <taxon>Gunneridae</taxon>
        <taxon>Pentapetalae</taxon>
        <taxon>asterids</taxon>
        <taxon>campanulids</taxon>
        <taxon>Asterales</taxon>
        <taxon>Asteraceae</taxon>
        <taxon>Asteroideae</taxon>
        <taxon>Anthemideae</taxon>
        <taxon>Anthemidinae</taxon>
        <taxon>Tanacetum</taxon>
    </lineage>
</organism>
<evidence type="ECO:0000256" key="1">
    <source>
        <dbReference type="SAM" id="MobiDB-lite"/>
    </source>
</evidence>
<protein>
    <submittedName>
        <fullName evidence="2">Zinc finger, CCHC-type containing protein</fullName>
    </submittedName>
</protein>
<accession>A0ABQ5DV36</accession>
<evidence type="ECO:0000313" key="2">
    <source>
        <dbReference type="EMBL" id="GJT42453.1"/>
    </source>
</evidence>
<evidence type="ECO:0000313" key="3">
    <source>
        <dbReference type="Proteomes" id="UP001151760"/>
    </source>
</evidence>
<dbReference type="EMBL" id="BQNB010015645">
    <property type="protein sequence ID" value="GJT42453.1"/>
    <property type="molecule type" value="Genomic_DNA"/>
</dbReference>
<feature type="region of interest" description="Disordered" evidence="1">
    <location>
        <begin position="1"/>
        <end position="30"/>
    </location>
</feature>
<name>A0ABQ5DV36_9ASTR</name>
<keyword evidence="3" id="KW-1185">Reference proteome</keyword>
<dbReference type="Proteomes" id="UP001151760">
    <property type="component" value="Unassembled WGS sequence"/>
</dbReference>
<feature type="compositionally biased region" description="Polar residues" evidence="1">
    <location>
        <begin position="1"/>
        <end position="10"/>
    </location>
</feature>
<proteinExistence type="predicted"/>
<reference evidence="2" key="1">
    <citation type="journal article" date="2022" name="Int. J. Mol. Sci.">
        <title>Draft Genome of Tanacetum Coccineum: Genomic Comparison of Closely Related Tanacetum-Family Plants.</title>
        <authorList>
            <person name="Yamashiro T."/>
            <person name="Shiraishi A."/>
            <person name="Nakayama K."/>
            <person name="Satake H."/>
        </authorList>
    </citation>
    <scope>NUCLEOTIDE SEQUENCE</scope>
</reference>
<sequence>MVAKGNNQGKGKTKLAYTPKPKIPPSPKKDNLAKDVICHQCGEGLRGSKKLKPGALNLYVGNGHRAAIEAIRNFHLCLPSGLVVVLNNCHFAPFITRGIISVSRLYDDGFVNRFENNAISVSKNNLVYFYAILKDVIYEIYLHNSNTNYRSMYAVNNKRTKLNLDFTLSWHCRLGHINKKRIEKLQHD</sequence>
<gene>
    <name evidence="2" type="ORF">Tco_0951168</name>
</gene>
<comment type="caution">
    <text evidence="2">The sequence shown here is derived from an EMBL/GenBank/DDBJ whole genome shotgun (WGS) entry which is preliminary data.</text>
</comment>